<dbReference type="InterPro" id="IPR052159">
    <property type="entry name" value="Competence_DNA_uptake"/>
</dbReference>
<dbReference type="RefSeq" id="WP_330512572.1">
    <property type="nucleotide sequence ID" value="NZ_JAZEIH010000004.1"/>
</dbReference>
<dbReference type="PANTHER" id="PTHR30619">
    <property type="entry name" value="DNA INTERNALIZATION/COMPETENCE PROTEIN COMEC/REC2"/>
    <property type="match status" value="1"/>
</dbReference>
<comment type="caution">
    <text evidence="1">The sequence shown here is derived from an EMBL/GenBank/DDBJ whole genome shotgun (WGS) entry which is preliminary data.</text>
</comment>
<dbReference type="PANTHER" id="PTHR30619:SF1">
    <property type="entry name" value="RECOMBINATION PROTEIN 2"/>
    <property type="match status" value="1"/>
</dbReference>
<name>A0ABU7N9B1_PSEVI</name>
<proteinExistence type="predicted"/>
<evidence type="ECO:0000313" key="1">
    <source>
        <dbReference type="EMBL" id="MEE4041478.1"/>
    </source>
</evidence>
<sequence>MPLQFPLPDHTESSATSPDEVRVLSFNVGHGDCTLVESVSNGSILFRCLLDAGMKAPPELITYLEDTPRDRREPDIDVLVLSHVDADHQGDLPELLASKISIGQYLGPCLPTFERLKWLFAPRVSEAVTKASEVEQTLKSRGVSITYPLEGFKTRFANGRITLSILSPAAKLMKSLSLASANDLAALMRRRPLRWPSRTIT</sequence>
<dbReference type="InterPro" id="IPR036866">
    <property type="entry name" value="RibonucZ/Hydroxyglut_hydro"/>
</dbReference>
<dbReference type="Proteomes" id="UP001343600">
    <property type="component" value="Unassembled WGS sequence"/>
</dbReference>
<evidence type="ECO:0000313" key="2">
    <source>
        <dbReference type="Proteomes" id="UP001343600"/>
    </source>
</evidence>
<organism evidence="1 2">
    <name type="scientific">Pseudomonas viridiflava</name>
    <name type="common">Phytomonas viridiflava</name>
    <dbReference type="NCBI Taxonomy" id="33069"/>
    <lineage>
        <taxon>Bacteria</taxon>
        <taxon>Pseudomonadati</taxon>
        <taxon>Pseudomonadota</taxon>
        <taxon>Gammaproteobacteria</taxon>
        <taxon>Pseudomonadales</taxon>
        <taxon>Pseudomonadaceae</taxon>
        <taxon>Pseudomonas</taxon>
    </lineage>
</organism>
<dbReference type="Gene3D" id="3.60.15.10">
    <property type="entry name" value="Ribonuclease Z/Hydroxyacylglutathione hydrolase-like"/>
    <property type="match status" value="1"/>
</dbReference>
<dbReference type="EMBL" id="JAZEIP010000025">
    <property type="protein sequence ID" value="MEE4041478.1"/>
    <property type="molecule type" value="Genomic_DNA"/>
</dbReference>
<dbReference type="SUPFAM" id="SSF56281">
    <property type="entry name" value="Metallo-hydrolase/oxidoreductase"/>
    <property type="match status" value="1"/>
</dbReference>
<reference evidence="1 2" key="1">
    <citation type="submission" date="2024-01" db="EMBL/GenBank/DDBJ databases">
        <title>Characterization of Pseudomonas viridiflava in Georgia, USA.</title>
        <authorList>
            <person name="Zhao M."/>
            <person name="Dutta B."/>
        </authorList>
    </citation>
    <scope>NUCLEOTIDE SEQUENCE [LARGE SCALE GENOMIC DNA]</scope>
    <source>
        <strain evidence="1 2">21GA0539</strain>
    </source>
</reference>
<accession>A0ABU7N9B1</accession>
<keyword evidence="2" id="KW-1185">Reference proteome</keyword>
<protein>
    <submittedName>
        <fullName evidence="1">MBL fold metallo-hydrolase</fullName>
    </submittedName>
</protein>
<gene>
    <name evidence="1" type="ORF">V2I87_15385</name>
</gene>